<evidence type="ECO:0000256" key="1">
    <source>
        <dbReference type="ARBA" id="ARBA00022801"/>
    </source>
</evidence>
<dbReference type="Proteomes" id="UP001596201">
    <property type="component" value="Unassembled WGS sequence"/>
</dbReference>
<accession>A0ABD5RGE2</accession>
<sequence>MTDQTDAQVTVPADGVELAGELVVPAGATGLVVFAHGSGSSRLSPRNTFVAEVLRARGLGTLLFDLLTESEDRTYETRFDIDRLTTRLLAATEWLESREETGSLALGYFGASTGAAAALRAAARLGDDVSAVVARGGRVDLAEEQAPAVTAPTLFVVGGADTEVLALNRAVLADLTCTKELAVVEGAGHLFEGHGELETVADLAGEWFERHLS</sequence>
<dbReference type="SUPFAM" id="SSF53474">
    <property type="entry name" value="alpha/beta-Hydrolases"/>
    <property type="match status" value="1"/>
</dbReference>
<dbReference type="InterPro" id="IPR050261">
    <property type="entry name" value="FrsA_esterase"/>
</dbReference>
<gene>
    <name evidence="3" type="ORF">ACFPJ5_18235</name>
</gene>
<keyword evidence="1 3" id="KW-0378">Hydrolase</keyword>
<name>A0ABD5RGE2_9EURY</name>
<protein>
    <submittedName>
        <fullName evidence="3">Dienelactone hydrolase family protein</fullName>
        <ecNumber evidence="3">3.1.-.-</ecNumber>
    </submittedName>
</protein>
<evidence type="ECO:0000313" key="4">
    <source>
        <dbReference type="Proteomes" id="UP001596201"/>
    </source>
</evidence>
<feature type="domain" description="Dienelactone hydrolase" evidence="2">
    <location>
        <begin position="81"/>
        <end position="192"/>
    </location>
</feature>
<dbReference type="GO" id="GO:0016788">
    <property type="term" value="F:hydrolase activity, acting on ester bonds"/>
    <property type="evidence" value="ECO:0007669"/>
    <property type="project" value="UniProtKB-ARBA"/>
</dbReference>
<dbReference type="InterPro" id="IPR002925">
    <property type="entry name" value="Dienelactn_hydro"/>
</dbReference>
<organism evidence="3 4">
    <name type="scientific">Salinirubrum litoreum</name>
    <dbReference type="NCBI Taxonomy" id="1126234"/>
    <lineage>
        <taxon>Archaea</taxon>
        <taxon>Methanobacteriati</taxon>
        <taxon>Methanobacteriota</taxon>
        <taxon>Stenosarchaea group</taxon>
        <taxon>Halobacteria</taxon>
        <taxon>Halobacteriales</taxon>
        <taxon>Haloferacaceae</taxon>
        <taxon>Salinirubrum</taxon>
    </lineage>
</organism>
<comment type="caution">
    <text evidence="3">The sequence shown here is derived from an EMBL/GenBank/DDBJ whole genome shotgun (WGS) entry which is preliminary data.</text>
</comment>
<dbReference type="EC" id="3.1.-.-" evidence="3"/>
<dbReference type="EMBL" id="JBHSKX010000004">
    <property type="protein sequence ID" value="MFC5368868.1"/>
    <property type="molecule type" value="Genomic_DNA"/>
</dbReference>
<reference evidence="3 4" key="1">
    <citation type="journal article" date="2019" name="Int. J. Syst. Evol. Microbiol.">
        <title>The Global Catalogue of Microorganisms (GCM) 10K type strain sequencing project: providing services to taxonomists for standard genome sequencing and annotation.</title>
        <authorList>
            <consortium name="The Broad Institute Genomics Platform"/>
            <consortium name="The Broad Institute Genome Sequencing Center for Infectious Disease"/>
            <person name="Wu L."/>
            <person name="Ma J."/>
        </authorList>
    </citation>
    <scope>NUCLEOTIDE SEQUENCE [LARGE SCALE GENOMIC DNA]</scope>
    <source>
        <strain evidence="3 4">CGMCC 1.12237</strain>
    </source>
</reference>
<dbReference type="PANTHER" id="PTHR22946:SF9">
    <property type="entry name" value="POLYKETIDE TRANSFERASE AF380"/>
    <property type="match status" value="1"/>
</dbReference>
<evidence type="ECO:0000259" key="2">
    <source>
        <dbReference type="Pfam" id="PF01738"/>
    </source>
</evidence>
<evidence type="ECO:0000313" key="3">
    <source>
        <dbReference type="EMBL" id="MFC5368868.1"/>
    </source>
</evidence>
<dbReference type="PANTHER" id="PTHR22946">
    <property type="entry name" value="DIENELACTONE HYDROLASE DOMAIN-CONTAINING PROTEIN-RELATED"/>
    <property type="match status" value="1"/>
</dbReference>
<dbReference type="RefSeq" id="WP_227230927.1">
    <property type="nucleotide sequence ID" value="NZ_JAJCVJ010000003.1"/>
</dbReference>
<dbReference type="Gene3D" id="3.40.50.1820">
    <property type="entry name" value="alpha/beta hydrolase"/>
    <property type="match status" value="1"/>
</dbReference>
<proteinExistence type="predicted"/>
<dbReference type="InterPro" id="IPR029058">
    <property type="entry name" value="AB_hydrolase_fold"/>
</dbReference>
<dbReference type="AlphaFoldDB" id="A0ABD5RGE2"/>
<keyword evidence="4" id="KW-1185">Reference proteome</keyword>
<dbReference type="Pfam" id="PF01738">
    <property type="entry name" value="DLH"/>
    <property type="match status" value="1"/>
</dbReference>